<organism evidence="1 2">
    <name type="scientific">Candidatus Methanogaster sp</name>
    <dbReference type="NCBI Taxonomy" id="3386292"/>
    <lineage>
        <taxon>Archaea</taxon>
        <taxon>Methanobacteriati</taxon>
        <taxon>Methanobacteriota</taxon>
        <taxon>Stenosarchaea group</taxon>
        <taxon>Methanomicrobia</taxon>
        <taxon>Methanosarcinales</taxon>
        <taxon>ANME-2 cluster</taxon>
        <taxon>Candidatus Methanogasteraceae</taxon>
        <taxon>Candidatus Methanogaster</taxon>
    </lineage>
</organism>
<proteinExistence type="predicted"/>
<comment type="caution">
    <text evidence="1">The sequence shown here is derived from an EMBL/GenBank/DDBJ whole genome shotgun (WGS) entry which is preliminary data.</text>
</comment>
<dbReference type="EMBL" id="PQXF01000056">
    <property type="protein sequence ID" value="PXF57562.1"/>
    <property type="molecule type" value="Genomic_DNA"/>
</dbReference>
<evidence type="ECO:0000313" key="1">
    <source>
        <dbReference type="EMBL" id="PXF57562.1"/>
    </source>
</evidence>
<gene>
    <name evidence="1" type="ORF">C4B59_14945</name>
</gene>
<evidence type="ECO:0000313" key="2">
    <source>
        <dbReference type="Proteomes" id="UP000248329"/>
    </source>
</evidence>
<protein>
    <submittedName>
        <fullName evidence="1">Uncharacterized protein</fullName>
    </submittedName>
</protein>
<accession>A0AC61KYX9</accession>
<sequence>MLDEIETGTTIFIDANIFLYEILDHWRYAESCNSFLEHINMGKYHAVVSVLVCNEVFHRVMIAEVVERYEIEPKSAVNYLKKNWGVVRELNKARDAMLNIDAIENLEIVEINREVYGIALECSEKYGLLSNDAVHPVTMKKHCITNIATNDRDFERAPWLNIYKP</sequence>
<dbReference type="Proteomes" id="UP000248329">
    <property type="component" value="Unassembled WGS sequence"/>
</dbReference>
<name>A0AC61KYX9_9EURY</name>
<reference evidence="1" key="1">
    <citation type="submission" date="2018-01" db="EMBL/GenBank/DDBJ databases">
        <authorList>
            <person name="Krukenberg V."/>
        </authorList>
    </citation>
    <scope>NUCLEOTIDE SEQUENCE</scope>
    <source>
        <strain evidence="1">E20ANME2</strain>
    </source>
</reference>